<dbReference type="Proteomes" id="UP000799537">
    <property type="component" value="Unassembled WGS sequence"/>
</dbReference>
<sequence length="199" mass="22772">MNTIVHANARAHLLGFPAEIRNRIYEYALIEHNNINVPPTGMAQPGVLRACRSIRSEATKLYYANNKFNLAIQDYNGAAYVGFYKTIQLYDSSDTLASNIEMVFSGGPNWQNLLRWFEAAHAREIWSPLFDWDLNDATKELAAVATLFRTQVHTMGYLLWRGESGDTIMDNETWQQNPEEVIDVVDREGVKRRKGQVEM</sequence>
<accession>A0A6A6CMF5</accession>
<reference evidence="1" key="1">
    <citation type="journal article" date="2020" name="Stud. Mycol.">
        <title>101 Dothideomycetes genomes: a test case for predicting lifestyles and emergence of pathogens.</title>
        <authorList>
            <person name="Haridas S."/>
            <person name="Albert R."/>
            <person name="Binder M."/>
            <person name="Bloem J."/>
            <person name="Labutti K."/>
            <person name="Salamov A."/>
            <person name="Andreopoulos B."/>
            <person name="Baker S."/>
            <person name="Barry K."/>
            <person name="Bills G."/>
            <person name="Bluhm B."/>
            <person name="Cannon C."/>
            <person name="Castanera R."/>
            <person name="Culley D."/>
            <person name="Daum C."/>
            <person name="Ezra D."/>
            <person name="Gonzalez J."/>
            <person name="Henrissat B."/>
            <person name="Kuo A."/>
            <person name="Liang C."/>
            <person name="Lipzen A."/>
            <person name="Lutzoni F."/>
            <person name="Magnuson J."/>
            <person name="Mondo S."/>
            <person name="Nolan M."/>
            <person name="Ohm R."/>
            <person name="Pangilinan J."/>
            <person name="Park H.-J."/>
            <person name="Ramirez L."/>
            <person name="Alfaro M."/>
            <person name="Sun H."/>
            <person name="Tritt A."/>
            <person name="Yoshinaga Y."/>
            <person name="Zwiers L.-H."/>
            <person name="Turgeon B."/>
            <person name="Goodwin S."/>
            <person name="Spatafora J."/>
            <person name="Crous P."/>
            <person name="Grigoriev I."/>
        </authorList>
    </citation>
    <scope>NUCLEOTIDE SEQUENCE</scope>
    <source>
        <strain evidence="1">ATCC 36951</strain>
    </source>
</reference>
<dbReference type="PANTHER" id="PTHR42085">
    <property type="entry name" value="F-BOX DOMAIN-CONTAINING PROTEIN"/>
    <property type="match status" value="1"/>
</dbReference>
<dbReference type="OrthoDB" id="3650108at2759"/>
<dbReference type="AlphaFoldDB" id="A0A6A6CMF5"/>
<gene>
    <name evidence="1" type="ORF">M409DRAFT_53947</name>
</gene>
<protein>
    <submittedName>
        <fullName evidence="1">Uncharacterized protein</fullName>
    </submittedName>
</protein>
<dbReference type="GeneID" id="54565799"/>
<proteinExistence type="predicted"/>
<keyword evidence="2" id="KW-1185">Reference proteome</keyword>
<name>A0A6A6CMF5_ZASCE</name>
<organism evidence="1 2">
    <name type="scientific">Zasmidium cellare ATCC 36951</name>
    <dbReference type="NCBI Taxonomy" id="1080233"/>
    <lineage>
        <taxon>Eukaryota</taxon>
        <taxon>Fungi</taxon>
        <taxon>Dikarya</taxon>
        <taxon>Ascomycota</taxon>
        <taxon>Pezizomycotina</taxon>
        <taxon>Dothideomycetes</taxon>
        <taxon>Dothideomycetidae</taxon>
        <taxon>Mycosphaerellales</taxon>
        <taxon>Mycosphaerellaceae</taxon>
        <taxon>Zasmidium</taxon>
    </lineage>
</organism>
<dbReference type="EMBL" id="ML993593">
    <property type="protein sequence ID" value="KAF2167340.1"/>
    <property type="molecule type" value="Genomic_DNA"/>
</dbReference>
<dbReference type="RefSeq" id="XP_033668229.1">
    <property type="nucleotide sequence ID" value="XM_033812527.1"/>
</dbReference>
<dbReference type="InterPro" id="IPR038883">
    <property type="entry name" value="AN11006-like"/>
</dbReference>
<dbReference type="PANTHER" id="PTHR42085:SF1">
    <property type="entry name" value="F-BOX DOMAIN-CONTAINING PROTEIN"/>
    <property type="match status" value="1"/>
</dbReference>
<evidence type="ECO:0000313" key="1">
    <source>
        <dbReference type="EMBL" id="KAF2167340.1"/>
    </source>
</evidence>
<evidence type="ECO:0000313" key="2">
    <source>
        <dbReference type="Proteomes" id="UP000799537"/>
    </source>
</evidence>